<dbReference type="AlphaFoldDB" id="A0A195CFC6"/>
<sequence>MNGARMWLVVETFNNNGERLGEALWSHFSCRHALHTGAQPTLISRCAIEKIIESESRPPQPEKRRWAINCYTGIRSVRFLGLARLSGASAFGHERRSKNLIMFRMEFVPSIGEPPLNTAYLGMLVTPSRSAESHANAWRIANHNDGTARAEGAFEETVILYPARRRHAHLCLLVTAACSRESLILITWMSSKEARPTRLITYPPSATGRGENLLLVNDISHTHEKPISFWVMCVSTRNGDYRDGSPFQRIIWYFLILSSYRSSRLMTRNR</sequence>
<organism evidence="1 2">
    <name type="scientific">Cyphomyrmex costatus</name>
    <dbReference type="NCBI Taxonomy" id="456900"/>
    <lineage>
        <taxon>Eukaryota</taxon>
        <taxon>Metazoa</taxon>
        <taxon>Ecdysozoa</taxon>
        <taxon>Arthropoda</taxon>
        <taxon>Hexapoda</taxon>
        <taxon>Insecta</taxon>
        <taxon>Pterygota</taxon>
        <taxon>Neoptera</taxon>
        <taxon>Endopterygota</taxon>
        <taxon>Hymenoptera</taxon>
        <taxon>Apocrita</taxon>
        <taxon>Aculeata</taxon>
        <taxon>Formicoidea</taxon>
        <taxon>Formicidae</taxon>
        <taxon>Myrmicinae</taxon>
        <taxon>Cyphomyrmex</taxon>
    </lineage>
</organism>
<evidence type="ECO:0000313" key="2">
    <source>
        <dbReference type="Proteomes" id="UP000078542"/>
    </source>
</evidence>
<keyword evidence="2" id="KW-1185">Reference proteome</keyword>
<dbReference type="Proteomes" id="UP000078542">
    <property type="component" value="Unassembled WGS sequence"/>
</dbReference>
<accession>A0A195CFC6</accession>
<dbReference type="EMBL" id="KQ977827">
    <property type="protein sequence ID" value="KYM99477.1"/>
    <property type="molecule type" value="Genomic_DNA"/>
</dbReference>
<evidence type="ECO:0000313" key="1">
    <source>
        <dbReference type="EMBL" id="KYM99477.1"/>
    </source>
</evidence>
<protein>
    <submittedName>
        <fullName evidence="1">Uncharacterized protein</fullName>
    </submittedName>
</protein>
<reference evidence="1 2" key="1">
    <citation type="submission" date="2016-03" db="EMBL/GenBank/DDBJ databases">
        <title>Cyphomyrmex costatus WGS genome.</title>
        <authorList>
            <person name="Nygaard S."/>
            <person name="Hu H."/>
            <person name="Boomsma J."/>
            <person name="Zhang G."/>
        </authorList>
    </citation>
    <scope>NUCLEOTIDE SEQUENCE [LARGE SCALE GENOMIC DNA]</scope>
    <source>
        <strain evidence="1">MS0001</strain>
        <tissue evidence="1">Whole body</tissue>
    </source>
</reference>
<proteinExistence type="predicted"/>
<gene>
    <name evidence="1" type="ORF">ALC62_09824</name>
</gene>
<name>A0A195CFC6_9HYME</name>